<evidence type="ECO:0000313" key="3">
    <source>
        <dbReference type="EMBL" id="MEQ2163281.1"/>
    </source>
</evidence>
<keyword evidence="1" id="KW-1133">Transmembrane helix</keyword>
<accession>A0ABV0MVW8</accession>
<evidence type="ECO:0000259" key="2">
    <source>
        <dbReference type="Pfam" id="PF21049"/>
    </source>
</evidence>
<dbReference type="InterPro" id="IPR011989">
    <property type="entry name" value="ARM-like"/>
</dbReference>
<protein>
    <recommendedName>
        <fullName evidence="2">Cilia- and flagella-associated protein 69 ARM repeats domain-containing protein</fullName>
    </recommendedName>
</protein>
<organism evidence="3 4">
    <name type="scientific">Goodea atripinnis</name>
    <dbReference type="NCBI Taxonomy" id="208336"/>
    <lineage>
        <taxon>Eukaryota</taxon>
        <taxon>Metazoa</taxon>
        <taxon>Chordata</taxon>
        <taxon>Craniata</taxon>
        <taxon>Vertebrata</taxon>
        <taxon>Euteleostomi</taxon>
        <taxon>Actinopterygii</taxon>
        <taxon>Neopterygii</taxon>
        <taxon>Teleostei</taxon>
        <taxon>Neoteleostei</taxon>
        <taxon>Acanthomorphata</taxon>
        <taxon>Ovalentaria</taxon>
        <taxon>Atherinomorphae</taxon>
        <taxon>Cyprinodontiformes</taxon>
        <taxon>Goodeidae</taxon>
        <taxon>Goodea</taxon>
    </lineage>
</organism>
<feature type="transmembrane region" description="Helical" evidence="1">
    <location>
        <begin position="200"/>
        <end position="233"/>
    </location>
</feature>
<dbReference type="PANTHER" id="PTHR14716:SF0">
    <property type="entry name" value="CILIA- AND FLAGELLA-ASSOCIATED PROTEIN 69"/>
    <property type="match status" value="1"/>
</dbReference>
<sequence>LQATSAVYRLQLLERSDLPKTLLLSMAALQNQPSIKLQLLQTLQLLSSASDMNCTLILDAGGAEMICLHMNEGERSGQVLLCSLEILWNLLESRSKEEAMTQLSSMECVVEELVMVNLLQLVNPPVAYPEHRPASPHCFITQQEELQLQALDGLASIAPVMLHDYMSCQGNTCLLLLLERCTNKGPLQFLHYKNGNIFTSFYACIFILTLVSICRFQFIFLCTVTGLVFCLLISDARVSRMAQMQRCIRVLRSVTALGDPAVNQDLCDQGAINQLLGNFCLNWRKVFEMFTVSSVVQSEACGMSPSQGF</sequence>
<feature type="domain" description="Cilia- and flagella-associated protein 69 ARM repeats" evidence="2">
    <location>
        <begin position="111"/>
        <end position="190"/>
    </location>
</feature>
<dbReference type="InterPro" id="IPR048733">
    <property type="entry name" value="CFA69_ARM_dom"/>
</dbReference>
<keyword evidence="4" id="KW-1185">Reference proteome</keyword>
<keyword evidence="1" id="KW-0812">Transmembrane</keyword>
<feature type="non-terminal residue" evidence="3">
    <location>
        <position position="1"/>
    </location>
</feature>
<dbReference type="Pfam" id="PF21049">
    <property type="entry name" value="CFA69_ARM_rpt"/>
    <property type="match status" value="3"/>
</dbReference>
<dbReference type="Gene3D" id="1.25.10.10">
    <property type="entry name" value="Leucine-rich Repeat Variant"/>
    <property type="match status" value="1"/>
</dbReference>
<feature type="domain" description="Cilia- and flagella-associated protein 69 ARM repeats" evidence="2">
    <location>
        <begin position="230"/>
        <end position="278"/>
    </location>
</feature>
<name>A0ABV0MVW8_9TELE</name>
<evidence type="ECO:0000256" key="1">
    <source>
        <dbReference type="SAM" id="Phobius"/>
    </source>
</evidence>
<gene>
    <name evidence="3" type="ORF">GOODEAATRI_028520</name>
</gene>
<dbReference type="PANTHER" id="PTHR14716">
    <property type="entry name" value="CILIA- AND FLAGELLA-ASSOCIATED PROTEIN 69"/>
    <property type="match status" value="1"/>
</dbReference>
<evidence type="ECO:0000313" key="4">
    <source>
        <dbReference type="Proteomes" id="UP001476798"/>
    </source>
</evidence>
<comment type="caution">
    <text evidence="3">The sequence shown here is derived from an EMBL/GenBank/DDBJ whole genome shotgun (WGS) entry which is preliminary data.</text>
</comment>
<dbReference type="EMBL" id="JAHRIO010013969">
    <property type="protein sequence ID" value="MEQ2163281.1"/>
    <property type="molecule type" value="Genomic_DNA"/>
</dbReference>
<feature type="domain" description="Cilia- and flagella-associated protein 69 ARM repeats" evidence="2">
    <location>
        <begin position="2"/>
        <end position="110"/>
    </location>
</feature>
<dbReference type="InterPro" id="IPR048732">
    <property type="entry name" value="CFA69"/>
</dbReference>
<dbReference type="Proteomes" id="UP001476798">
    <property type="component" value="Unassembled WGS sequence"/>
</dbReference>
<keyword evidence="1" id="KW-0472">Membrane</keyword>
<reference evidence="3 4" key="1">
    <citation type="submission" date="2021-06" db="EMBL/GenBank/DDBJ databases">
        <authorList>
            <person name="Palmer J.M."/>
        </authorList>
    </citation>
    <scope>NUCLEOTIDE SEQUENCE [LARGE SCALE GENOMIC DNA]</scope>
    <source>
        <strain evidence="3 4">GA_2019</strain>
        <tissue evidence="3">Muscle</tissue>
    </source>
</reference>
<proteinExistence type="predicted"/>